<dbReference type="Pfam" id="PF00534">
    <property type="entry name" value="Glycos_transf_1"/>
    <property type="match status" value="1"/>
</dbReference>
<comment type="catalytic activity">
    <reaction evidence="10">
        <text>a 1,2-diacyl-3-O-(beta-D-galactosyl)-sn-glycerol + UDP-alpha-D-galactose = a 1,2-diacyl-3-O-[alpha-D-galactosyl-(1-&gt;6)-beta-D-galactosyl]-sn-glycerol + UDP + H(+)</text>
        <dbReference type="Rhea" id="RHEA:10520"/>
        <dbReference type="ChEBI" id="CHEBI:15378"/>
        <dbReference type="ChEBI" id="CHEBI:17615"/>
        <dbReference type="ChEBI" id="CHEBI:28396"/>
        <dbReference type="ChEBI" id="CHEBI:58223"/>
        <dbReference type="ChEBI" id="CHEBI:66914"/>
        <dbReference type="EC" id="2.4.1.241"/>
    </reaction>
</comment>
<dbReference type="PANTHER" id="PTHR46132">
    <property type="entry name" value="DIGALACTOSYLDIACYLGLYCEROL SYNTHASE 2, CHLOROPLASTIC"/>
    <property type="match status" value="1"/>
</dbReference>
<evidence type="ECO:0000256" key="6">
    <source>
        <dbReference type="ARBA" id="ARBA00022805"/>
    </source>
</evidence>
<protein>
    <recommendedName>
        <fullName evidence="9">digalactosyldiacylglycerol synthase</fullName>
        <ecNumber evidence="9">2.4.1.241</ecNumber>
    </recommendedName>
</protein>
<keyword evidence="2" id="KW-0150">Chloroplast</keyword>
<keyword evidence="13" id="KW-1185">Reference proteome</keyword>
<dbReference type="Gene3D" id="3.40.50.2000">
    <property type="entry name" value="Glycogen Phosphorylase B"/>
    <property type="match status" value="2"/>
</dbReference>
<evidence type="ECO:0000256" key="1">
    <source>
        <dbReference type="ARBA" id="ARBA00009481"/>
    </source>
</evidence>
<dbReference type="InterPro" id="IPR044525">
    <property type="entry name" value="DGDG1/2"/>
</dbReference>
<dbReference type="InterPro" id="IPR001296">
    <property type="entry name" value="Glyco_trans_1"/>
</dbReference>
<evidence type="ECO:0000256" key="4">
    <source>
        <dbReference type="ARBA" id="ARBA00022676"/>
    </source>
</evidence>
<evidence type="ECO:0000256" key="9">
    <source>
        <dbReference type="ARBA" id="ARBA00024055"/>
    </source>
</evidence>
<reference evidence="12" key="1">
    <citation type="journal article" date="2023" name="Plant Biotechnol. J.">
        <title>Chromosome-level wild Hevea brasiliensis genome provides new tools for genomic-assisted breeding and valuable loci to elevate rubber yield.</title>
        <authorList>
            <person name="Cheng H."/>
            <person name="Song X."/>
            <person name="Hu Y."/>
            <person name="Wu T."/>
            <person name="Yang Q."/>
            <person name="An Z."/>
            <person name="Feng S."/>
            <person name="Deng Z."/>
            <person name="Wu W."/>
            <person name="Zeng X."/>
            <person name="Tu M."/>
            <person name="Wang X."/>
            <person name="Huang H."/>
        </authorList>
    </citation>
    <scope>NUCLEOTIDE SEQUENCE</scope>
    <source>
        <strain evidence="12">MT/VB/25A 57/8</strain>
    </source>
</reference>
<keyword evidence="3" id="KW-0934">Plastid</keyword>
<keyword evidence="6" id="KW-1002">Plastid outer membrane</keyword>
<dbReference type="SUPFAM" id="SSF53756">
    <property type="entry name" value="UDP-Glycosyltransferase/glycogen phosphorylase"/>
    <property type="match status" value="1"/>
</dbReference>
<evidence type="ECO:0000256" key="7">
    <source>
        <dbReference type="ARBA" id="ARBA00023136"/>
    </source>
</evidence>
<gene>
    <name evidence="12" type="ORF">P3X46_004289</name>
</gene>
<evidence type="ECO:0000256" key="5">
    <source>
        <dbReference type="ARBA" id="ARBA00022679"/>
    </source>
</evidence>
<comment type="similarity">
    <text evidence="1">Belongs to the glycosyltransferase group 1 family. Glycosyltransferase 4 subfamily.</text>
</comment>
<keyword evidence="5" id="KW-0808">Transferase</keyword>
<comment type="subcellular location">
    <subcellularLocation>
        <location evidence="8">Plastid</location>
        <location evidence="8">Chloroplast outer membrane</location>
    </subcellularLocation>
</comment>
<accession>A0ABQ9MW98</accession>
<proteinExistence type="inferred from homology"/>
<dbReference type="CDD" id="cd01635">
    <property type="entry name" value="Glycosyltransferase_GTB-type"/>
    <property type="match status" value="1"/>
</dbReference>
<evidence type="ECO:0000313" key="12">
    <source>
        <dbReference type="EMBL" id="KAJ9184577.1"/>
    </source>
</evidence>
<sequence>MDGEGQPSTSTNSAFSFISKGWREVRDSADADLQLMRARANSFKNLANSFDRELENFFNSASTSFSVRSFRSSTPTDIDFVKKLQPKISEFRRVYSAPEISKRVLEKWGPKAKLGIDLSAIRNAIVAEMEDGDRNGIVEFDRVRRRRRSVKFREFWGEWKEEGGQFGEWEPIRALKRGFRELEKKSESVEIFGGLKNNEFVEKLKSSLKAIREPQESKEVLPLDVPELLAYFVRQSGPFLDQLGVRRDICDKIVESLCSKRKNQLLQRSLSTGESSFFDNQNVNDELDLRIASVLQSTGHCYEGGFWTDSSKHNPSDGKRHVAIVTTASLPWMTGTAVNPLFRAAYLSKSEKRKVTLLVPWLCKSDQELVYPNNLTFSSPEEQENYIRNWLEDRIGFKADFKISFYPGKFSKSRRSIIPAGDTSQFIPSKDADIAILEEPEHLNWYHHGKRWTDRFNRVVGIVHTNYLEYIKRERNGALQAFFVKHINNLVTRAHCNKVLRLSAATQDLPKSVICNVHGVNPKFLKIGEKIAAERELGQQAFSKGAYFLGKMVWAKGYRELIDLLAKHKNELDGFNLDVFGNGEDAREVQIAAKRLDLNVNFLKGRDHADDSLHGYKVFINPSVSDVLCTATAEALAMGKFVVCADHPSNEFFMSFPNCLTYKTSEDFVAKVKEALANEPEPLTAEQRYNLSWEAATQRFMQYSELDKVLNDDKGDARLSKTNRKGMAKAVPLPSMSEMVDGGLAFAHYCFTGNEFLRLCTGAIPGTRDYDKQHCKDLHLLPPQVENPIYGW</sequence>
<comment type="caution">
    <text evidence="12">The sequence shown here is derived from an EMBL/GenBank/DDBJ whole genome shotgun (WGS) entry which is preliminary data.</text>
</comment>
<organism evidence="12 13">
    <name type="scientific">Hevea brasiliensis</name>
    <name type="common">Para rubber tree</name>
    <name type="synonym">Siphonia brasiliensis</name>
    <dbReference type="NCBI Taxonomy" id="3981"/>
    <lineage>
        <taxon>Eukaryota</taxon>
        <taxon>Viridiplantae</taxon>
        <taxon>Streptophyta</taxon>
        <taxon>Embryophyta</taxon>
        <taxon>Tracheophyta</taxon>
        <taxon>Spermatophyta</taxon>
        <taxon>Magnoliopsida</taxon>
        <taxon>eudicotyledons</taxon>
        <taxon>Gunneridae</taxon>
        <taxon>Pentapetalae</taxon>
        <taxon>rosids</taxon>
        <taxon>fabids</taxon>
        <taxon>Malpighiales</taxon>
        <taxon>Euphorbiaceae</taxon>
        <taxon>Crotonoideae</taxon>
        <taxon>Micrandreae</taxon>
        <taxon>Hevea</taxon>
    </lineage>
</organism>
<evidence type="ECO:0000259" key="11">
    <source>
        <dbReference type="Pfam" id="PF00534"/>
    </source>
</evidence>
<dbReference type="EC" id="2.4.1.241" evidence="9"/>
<keyword evidence="4" id="KW-0328">Glycosyltransferase</keyword>
<evidence type="ECO:0000256" key="2">
    <source>
        <dbReference type="ARBA" id="ARBA00022528"/>
    </source>
</evidence>
<dbReference type="PANTHER" id="PTHR46132:SF6">
    <property type="entry name" value="DIGALACTOSYLDIACYLGLYCEROL SYNTHASE 1, CHLOROPLASTIC"/>
    <property type="match status" value="1"/>
</dbReference>
<evidence type="ECO:0000256" key="8">
    <source>
        <dbReference type="ARBA" id="ARBA00024013"/>
    </source>
</evidence>
<name>A0ABQ9MW98_HEVBR</name>
<dbReference type="EMBL" id="JARPOI010000003">
    <property type="protein sequence ID" value="KAJ9184577.1"/>
    <property type="molecule type" value="Genomic_DNA"/>
</dbReference>
<evidence type="ECO:0000256" key="3">
    <source>
        <dbReference type="ARBA" id="ARBA00022640"/>
    </source>
</evidence>
<feature type="domain" description="Glycosyl transferase family 1" evidence="11">
    <location>
        <begin position="546"/>
        <end position="681"/>
    </location>
</feature>
<evidence type="ECO:0000313" key="13">
    <source>
        <dbReference type="Proteomes" id="UP001174677"/>
    </source>
</evidence>
<evidence type="ECO:0000256" key="10">
    <source>
        <dbReference type="ARBA" id="ARBA00048651"/>
    </source>
</evidence>
<dbReference type="Proteomes" id="UP001174677">
    <property type="component" value="Chromosome 3"/>
</dbReference>
<keyword evidence="7" id="KW-0472">Membrane</keyword>